<dbReference type="Proteomes" id="UP000535182">
    <property type="component" value="Unassembled WGS sequence"/>
</dbReference>
<organism evidence="2 3">
    <name type="scientific">Tunturiibacter gelidiferens</name>
    <dbReference type="NCBI Taxonomy" id="3069689"/>
    <lineage>
        <taxon>Bacteria</taxon>
        <taxon>Pseudomonadati</taxon>
        <taxon>Acidobacteriota</taxon>
        <taxon>Terriglobia</taxon>
        <taxon>Terriglobales</taxon>
        <taxon>Acidobacteriaceae</taxon>
        <taxon>Tunturiibacter</taxon>
    </lineage>
</organism>
<gene>
    <name evidence="2" type="ORF">HDF14_002152</name>
</gene>
<reference evidence="2 3" key="1">
    <citation type="submission" date="2020-08" db="EMBL/GenBank/DDBJ databases">
        <title>Genomic Encyclopedia of Type Strains, Phase IV (KMG-V): Genome sequencing to study the core and pangenomes of soil and plant-associated prokaryotes.</title>
        <authorList>
            <person name="Whitman W."/>
        </authorList>
    </citation>
    <scope>NUCLEOTIDE SEQUENCE [LARGE SCALE GENOMIC DNA]</scope>
    <source>
        <strain evidence="2 3">X5P2</strain>
    </source>
</reference>
<comment type="caution">
    <text evidence="2">The sequence shown here is derived from an EMBL/GenBank/DDBJ whole genome shotgun (WGS) entry which is preliminary data.</text>
</comment>
<evidence type="ECO:0000313" key="2">
    <source>
        <dbReference type="EMBL" id="MBB5328542.1"/>
    </source>
</evidence>
<dbReference type="AlphaFoldDB" id="A0A9X0QDU6"/>
<keyword evidence="3" id="KW-1185">Reference proteome</keyword>
<evidence type="ECO:0000313" key="3">
    <source>
        <dbReference type="Proteomes" id="UP000535182"/>
    </source>
</evidence>
<name>A0A9X0QDU6_9BACT</name>
<dbReference type="EMBL" id="JACHEB010000004">
    <property type="protein sequence ID" value="MBB5328542.1"/>
    <property type="molecule type" value="Genomic_DNA"/>
</dbReference>
<evidence type="ECO:0000256" key="1">
    <source>
        <dbReference type="SAM" id="MobiDB-lite"/>
    </source>
</evidence>
<accession>A0A9X0QDU6</accession>
<sequence>MKDNPDTPEVPDELNKIVDNVLAIAPSLKARVLRNERARKKRSRSKQNPPDNGGFLIGEVGSWRQQSVWS</sequence>
<feature type="region of interest" description="Disordered" evidence="1">
    <location>
        <begin position="35"/>
        <end position="70"/>
    </location>
</feature>
<protein>
    <submittedName>
        <fullName evidence="2">Uncharacterized protein</fullName>
    </submittedName>
</protein>
<proteinExistence type="predicted"/>